<evidence type="ECO:0000256" key="1">
    <source>
        <dbReference type="ARBA" id="ARBA00004141"/>
    </source>
</evidence>
<dbReference type="OrthoDB" id="3642468at2759"/>
<keyword evidence="2 5" id="KW-0812">Transmembrane</keyword>
<feature type="transmembrane region" description="Helical" evidence="5">
    <location>
        <begin position="215"/>
        <end position="238"/>
    </location>
</feature>
<keyword evidence="3 5" id="KW-1133">Transmembrane helix</keyword>
<sequence length="250" mass="28454">MFAEMERNRQIALVDEATQRLGQRVCEIGSETALDSEPEHDHQKGAPRQSAMDLWMDTSHLRDSLCAFKRQIENMVEHMDELDATLFRDEPRLVMSVEDTERNLSLRNSAVRIRSRLRELVDEYDEHIRRCTTLTDGMNLATQLEWNNLGRRDAVNIQNISKSNLQVVEHAAKDGRLMKSIAIITVVFLPATFLATFFSMTFFDWKGPGGATASPYLWIYVLLAAVLSLMTFGAWFAYAVKHDGVVKSAV</sequence>
<evidence type="ECO:0000256" key="4">
    <source>
        <dbReference type="ARBA" id="ARBA00023136"/>
    </source>
</evidence>
<dbReference type="GO" id="GO:0016020">
    <property type="term" value="C:membrane"/>
    <property type="evidence" value="ECO:0007669"/>
    <property type="project" value="UniProtKB-SubCell"/>
</dbReference>
<keyword evidence="7" id="KW-1185">Reference proteome</keyword>
<dbReference type="Proteomes" id="UP000562929">
    <property type="component" value="Unassembled WGS sequence"/>
</dbReference>
<comment type="subcellular location">
    <subcellularLocation>
        <location evidence="1">Membrane</location>
        <topology evidence="1">Multi-pass membrane protein</topology>
    </subcellularLocation>
</comment>
<proteinExistence type="predicted"/>
<gene>
    <name evidence="6" type="ORF">GQ602_007016</name>
</gene>
<accession>A0A8H4VAL2</accession>
<organism evidence="6 7">
    <name type="scientific">Ophiocordyceps camponoti-floridani</name>
    <dbReference type="NCBI Taxonomy" id="2030778"/>
    <lineage>
        <taxon>Eukaryota</taxon>
        <taxon>Fungi</taxon>
        <taxon>Dikarya</taxon>
        <taxon>Ascomycota</taxon>
        <taxon>Pezizomycotina</taxon>
        <taxon>Sordariomycetes</taxon>
        <taxon>Hypocreomycetidae</taxon>
        <taxon>Hypocreales</taxon>
        <taxon>Ophiocordycipitaceae</taxon>
        <taxon>Ophiocordyceps</taxon>
    </lineage>
</organism>
<evidence type="ECO:0000313" key="7">
    <source>
        <dbReference type="Proteomes" id="UP000562929"/>
    </source>
</evidence>
<dbReference type="Gene3D" id="1.20.58.340">
    <property type="entry name" value="Magnesium transport protein CorA, transmembrane region"/>
    <property type="match status" value="1"/>
</dbReference>
<evidence type="ECO:0000256" key="5">
    <source>
        <dbReference type="SAM" id="Phobius"/>
    </source>
</evidence>
<feature type="transmembrane region" description="Helical" evidence="5">
    <location>
        <begin position="181"/>
        <end position="203"/>
    </location>
</feature>
<dbReference type="EMBL" id="JAACLJ010000009">
    <property type="protein sequence ID" value="KAF4580879.1"/>
    <property type="molecule type" value="Genomic_DNA"/>
</dbReference>
<comment type="caution">
    <text evidence="6">The sequence shown here is derived from an EMBL/GenBank/DDBJ whole genome shotgun (WGS) entry which is preliminary data.</text>
</comment>
<protein>
    <submittedName>
        <fullName evidence="6">CorA-like mg2+ transporter protein domain-containing protein</fullName>
    </submittedName>
</protein>
<dbReference type="SUPFAM" id="SSF144083">
    <property type="entry name" value="Magnesium transport protein CorA, transmembrane region"/>
    <property type="match status" value="1"/>
</dbReference>
<dbReference type="InterPro" id="IPR045863">
    <property type="entry name" value="CorA_TM1_TM2"/>
</dbReference>
<evidence type="ECO:0000256" key="3">
    <source>
        <dbReference type="ARBA" id="ARBA00022989"/>
    </source>
</evidence>
<evidence type="ECO:0000256" key="2">
    <source>
        <dbReference type="ARBA" id="ARBA00022692"/>
    </source>
</evidence>
<evidence type="ECO:0000313" key="6">
    <source>
        <dbReference type="EMBL" id="KAF4580879.1"/>
    </source>
</evidence>
<reference evidence="6 7" key="1">
    <citation type="journal article" date="2020" name="G3 (Bethesda)">
        <title>Genetic Underpinnings of Host Manipulation by Ophiocordyceps as Revealed by Comparative Transcriptomics.</title>
        <authorList>
            <person name="Will I."/>
            <person name="Das B."/>
            <person name="Trinh T."/>
            <person name="Brachmann A."/>
            <person name="Ohm R.A."/>
            <person name="de Bekker C."/>
        </authorList>
    </citation>
    <scope>NUCLEOTIDE SEQUENCE [LARGE SCALE GENOMIC DNA]</scope>
    <source>
        <strain evidence="6 7">EC05</strain>
    </source>
</reference>
<name>A0A8H4VAL2_9HYPO</name>
<keyword evidence="4 5" id="KW-0472">Membrane</keyword>
<dbReference type="AlphaFoldDB" id="A0A8H4VAL2"/>